<dbReference type="EMBL" id="BKCJ010010187">
    <property type="protein sequence ID" value="GEU90445.1"/>
    <property type="molecule type" value="Genomic_DNA"/>
</dbReference>
<protein>
    <submittedName>
        <fullName evidence="4">Ribonuclease H-like domain-containing protein</fullName>
    </submittedName>
</protein>
<dbReference type="CDD" id="cd09272">
    <property type="entry name" value="RNase_HI_RT_Ty1"/>
    <property type="match status" value="1"/>
</dbReference>
<feature type="compositionally biased region" description="Polar residues" evidence="1">
    <location>
        <begin position="783"/>
        <end position="798"/>
    </location>
</feature>
<organism evidence="4">
    <name type="scientific">Tanacetum cinerariifolium</name>
    <name type="common">Dalmatian daisy</name>
    <name type="synonym">Chrysanthemum cinerariifolium</name>
    <dbReference type="NCBI Taxonomy" id="118510"/>
    <lineage>
        <taxon>Eukaryota</taxon>
        <taxon>Viridiplantae</taxon>
        <taxon>Streptophyta</taxon>
        <taxon>Embryophyta</taxon>
        <taxon>Tracheophyta</taxon>
        <taxon>Spermatophyta</taxon>
        <taxon>Magnoliopsida</taxon>
        <taxon>eudicotyledons</taxon>
        <taxon>Gunneridae</taxon>
        <taxon>Pentapetalae</taxon>
        <taxon>asterids</taxon>
        <taxon>campanulids</taxon>
        <taxon>Asterales</taxon>
        <taxon>Asteraceae</taxon>
        <taxon>Asteroideae</taxon>
        <taxon>Anthemideae</taxon>
        <taxon>Anthemidinae</taxon>
        <taxon>Tanacetum</taxon>
    </lineage>
</organism>
<dbReference type="Pfam" id="PF13976">
    <property type="entry name" value="gag_pre-integrs"/>
    <property type="match status" value="1"/>
</dbReference>
<feature type="compositionally biased region" description="Basic and acidic residues" evidence="1">
    <location>
        <begin position="244"/>
        <end position="253"/>
    </location>
</feature>
<feature type="compositionally biased region" description="Basic and acidic residues" evidence="1">
    <location>
        <begin position="458"/>
        <end position="487"/>
    </location>
</feature>
<evidence type="ECO:0000256" key="1">
    <source>
        <dbReference type="SAM" id="MobiDB-lite"/>
    </source>
</evidence>
<evidence type="ECO:0000259" key="2">
    <source>
        <dbReference type="Pfam" id="PF07727"/>
    </source>
</evidence>
<dbReference type="PANTHER" id="PTHR11439">
    <property type="entry name" value="GAG-POL-RELATED RETROTRANSPOSON"/>
    <property type="match status" value="1"/>
</dbReference>
<proteinExistence type="predicted"/>
<dbReference type="Pfam" id="PF14223">
    <property type="entry name" value="Retrotran_gag_2"/>
    <property type="match status" value="1"/>
</dbReference>
<gene>
    <name evidence="4" type="ORF">Tci_062423</name>
</gene>
<feature type="region of interest" description="Disordered" evidence="1">
    <location>
        <begin position="244"/>
        <end position="270"/>
    </location>
</feature>
<dbReference type="PANTHER" id="PTHR11439:SF495">
    <property type="entry name" value="REVERSE TRANSCRIPTASE, RNA-DEPENDENT DNA POLYMERASE-RELATED"/>
    <property type="match status" value="1"/>
</dbReference>
<reference evidence="4" key="1">
    <citation type="journal article" date="2019" name="Sci. Rep.">
        <title>Draft genome of Tanacetum cinerariifolium, the natural source of mosquito coil.</title>
        <authorList>
            <person name="Yamashiro T."/>
            <person name="Shiraishi A."/>
            <person name="Satake H."/>
            <person name="Nakayama K."/>
        </authorList>
    </citation>
    <scope>NUCLEOTIDE SEQUENCE</scope>
</reference>
<dbReference type="InterPro" id="IPR025724">
    <property type="entry name" value="GAG-pre-integrase_dom"/>
</dbReference>
<accession>A0A6L2P0H8</accession>
<dbReference type="InterPro" id="IPR013103">
    <property type="entry name" value="RVT_2"/>
</dbReference>
<dbReference type="Pfam" id="PF07727">
    <property type="entry name" value="RVT_2"/>
    <property type="match status" value="1"/>
</dbReference>
<sequence>MPITTTEEKSQRRLEVKARSTLMIGIPNKHQLNLNSIKDAKQLLEAVEKIFGKNATTKKTQRNLLKQQFENFSTSRSEMLDQTFDRLQKLVSQFELLGEKLSQEDVNQKFLRSLSPKWNTHVVVWRNKADLDTISDDLYINLKVYEPEVQAMSSSNSNTQNMAFMSSANSSTNGVVNTAQAVNTANGVSTASTQVNTVDNLSDALIYAFMASQSNSPQLAHDGLLQLPQEGTLARECRALRNQDTKHKERRSVPVETPTSTALMSCDGDEEENVTQPKIVKKTVRPRIVKKEFVKPRQQEKTARKTVKKTIKKLIEDMLLLEETPKEGNHKKRVLRKNNMYSVDLKNIIPKGGLTFLFAKATSDESKLWHRRLGHLNFKTMNKLVKGNLVRGKFNGKADEGFFVGYSLNSKAFRVFNSRTRIVEENLHIRFSESLPNVVGTKASDNAGQASMETQPDDGYKPSSDDGKKVDEDPSKETECNDQEKENNVNIINNVNTVSLTVNAAGTNEDKELLFDLKMPDFEDVGTFDFSNEDEDDNIVAGTNNMDITIQFSHIPSQTQEEGIDYDEVFDSVERIEVIRIFLAYASFKDFVVYQMDVKSAFLYGKIEKEVYQVNPKVSHLHAVKRIFSDYAGASLDRKFTTGDYQFIRCRLISWQHKKQTVVANSKTEAEYVAASSYYGQVLWIQNQLLDYGYNFMHSKIFIDNNSITYYCQLKVNAARLDGKEIIITKLSIRRYLRLADKEGVDCLPNSTIFENLELMGLVRAATTASSLEVEQDSGNIYKTQSKATPNEASSPRTTLGAGPRCQEAIGDTIAQTRFENAFKLSNDSLLARGNTLQSNEDRLKLNELIELCTNLQSRVLHLEKTKTTQALEITSLKKRVKKLKKKQRSRTHKFKRLYKVGLIARVDSSEDDQSLVNDQDDAKMFDVNDLKSEEVFIKEEVADKEVNASSEVYAASIATNLSDDATITADEITLAQAHVEIKTSKPKDKGIVLQEPKKRRKFFATKTAKEKRNKPPIEAQQRKIMCTYLKNMEGKKLKDLKNKSFDSIQKMFDRAFNRVNTFVDFRTELVEGSSNRAGKELIQ</sequence>
<name>A0A6L2P0H8_TANCI</name>
<comment type="caution">
    <text evidence="4">The sequence shown here is derived from an EMBL/GenBank/DDBJ whole genome shotgun (WGS) entry which is preliminary data.</text>
</comment>
<dbReference type="AlphaFoldDB" id="A0A6L2P0H8"/>
<feature type="region of interest" description="Disordered" evidence="1">
    <location>
        <begin position="440"/>
        <end position="488"/>
    </location>
</feature>
<feature type="compositionally biased region" description="Polar residues" evidence="1">
    <location>
        <begin position="443"/>
        <end position="454"/>
    </location>
</feature>
<feature type="region of interest" description="Disordered" evidence="1">
    <location>
        <begin position="783"/>
        <end position="804"/>
    </location>
</feature>
<feature type="domain" description="Reverse transcriptase Ty1/copia-type" evidence="2">
    <location>
        <begin position="559"/>
        <end position="620"/>
    </location>
</feature>
<evidence type="ECO:0000259" key="3">
    <source>
        <dbReference type="Pfam" id="PF13976"/>
    </source>
</evidence>
<feature type="domain" description="GAG-pre-integrase" evidence="3">
    <location>
        <begin position="340"/>
        <end position="393"/>
    </location>
</feature>
<evidence type="ECO:0000313" key="4">
    <source>
        <dbReference type="EMBL" id="GEU90445.1"/>
    </source>
</evidence>